<dbReference type="EMBL" id="LYRP01000001">
    <property type="protein sequence ID" value="OAT78820.1"/>
    <property type="molecule type" value="Genomic_DNA"/>
</dbReference>
<evidence type="ECO:0000313" key="1">
    <source>
        <dbReference type="EMBL" id="OAT78820.1"/>
    </source>
</evidence>
<organism evidence="1 2">
    <name type="scientific">Mangrovibacter phragmitis</name>
    <dbReference type="NCBI Taxonomy" id="1691903"/>
    <lineage>
        <taxon>Bacteria</taxon>
        <taxon>Pseudomonadati</taxon>
        <taxon>Pseudomonadota</taxon>
        <taxon>Gammaproteobacteria</taxon>
        <taxon>Enterobacterales</taxon>
        <taxon>Enterobacteriaceae</taxon>
        <taxon>Mangrovibacter</taxon>
    </lineage>
</organism>
<sequence length="171" mass="18483">MDELQTPLYDLPLYTELNHGTPGSLALAERCELLSEILLDSESLLAAHSVLRGLLAYLDTLHYQLLVSMSASCNTTEGEYETDKTQQNAGSDPAMASTTAIPIGDSVLVLPEPGWQPETVSLCHYCATLASQLLLLPRESTDEHVSGLVGLLYELVALLVEELRSTEPALA</sequence>
<gene>
    <name evidence="1" type="ORF">A9B99_03720</name>
</gene>
<dbReference type="OrthoDB" id="6631664at2"/>
<protein>
    <submittedName>
        <fullName evidence="1">Uncharacterized protein</fullName>
    </submittedName>
</protein>
<evidence type="ECO:0000313" key="2">
    <source>
        <dbReference type="Proteomes" id="UP000078225"/>
    </source>
</evidence>
<name>A0A1B7L998_9ENTR</name>
<dbReference type="AlphaFoldDB" id="A0A1B7L998"/>
<accession>A0A1B7L998</accession>
<comment type="caution">
    <text evidence="1">The sequence shown here is derived from an EMBL/GenBank/DDBJ whole genome shotgun (WGS) entry which is preliminary data.</text>
</comment>
<dbReference type="Proteomes" id="UP000078225">
    <property type="component" value="Unassembled WGS sequence"/>
</dbReference>
<reference evidence="2" key="1">
    <citation type="submission" date="2016-05" db="EMBL/GenBank/DDBJ databases">
        <authorList>
            <person name="Behera P."/>
            <person name="Vaishampayan P."/>
            <person name="Singh N."/>
            <person name="Raina V."/>
            <person name="Suar M."/>
            <person name="Pattnaik A."/>
            <person name="Rastogi G."/>
        </authorList>
    </citation>
    <scope>NUCLEOTIDE SEQUENCE [LARGE SCALE GENOMIC DNA]</scope>
    <source>
        <strain evidence="2">MP23</strain>
    </source>
</reference>
<keyword evidence="2" id="KW-1185">Reference proteome</keyword>
<dbReference type="RefSeq" id="WP_064594728.1">
    <property type="nucleotide sequence ID" value="NZ_CP134782.1"/>
</dbReference>
<proteinExistence type="predicted"/>